<dbReference type="Gene3D" id="3.90.245.10">
    <property type="entry name" value="Ribonucleoside hydrolase-like"/>
    <property type="match status" value="1"/>
</dbReference>
<keyword evidence="1 4" id="KW-0378">Hydrolase</keyword>
<feature type="domain" description="Inosine/uridine-preferring nucleoside hydrolase" evidence="3">
    <location>
        <begin position="43"/>
        <end position="332"/>
    </location>
</feature>
<name>F4GKD1_PARC1</name>
<evidence type="ECO:0000256" key="2">
    <source>
        <dbReference type="ARBA" id="ARBA00023295"/>
    </source>
</evidence>
<keyword evidence="5" id="KW-1185">Reference proteome</keyword>
<keyword evidence="2 4" id="KW-0326">Glycosidase</keyword>
<dbReference type="CDD" id="cd02651">
    <property type="entry name" value="nuc_hydro_IU_UC_XIUA"/>
    <property type="match status" value="1"/>
</dbReference>
<dbReference type="Proteomes" id="UP000007939">
    <property type="component" value="Chromosome"/>
</dbReference>
<dbReference type="GO" id="GO:0006152">
    <property type="term" value="P:purine nucleoside catabolic process"/>
    <property type="evidence" value="ECO:0007669"/>
    <property type="project" value="TreeGrafter"/>
</dbReference>
<dbReference type="InterPro" id="IPR036452">
    <property type="entry name" value="Ribo_hydro-like"/>
</dbReference>
<dbReference type="KEGG" id="scc:Spico_1106"/>
<dbReference type="GO" id="GO:0008477">
    <property type="term" value="F:purine nucleosidase activity"/>
    <property type="evidence" value="ECO:0007669"/>
    <property type="project" value="TreeGrafter"/>
</dbReference>
<dbReference type="HOGENOM" id="CLU_036838_2_0_12"/>
<dbReference type="eggNOG" id="COG1957">
    <property type="taxonomic scope" value="Bacteria"/>
</dbReference>
<evidence type="ECO:0000313" key="5">
    <source>
        <dbReference type="Proteomes" id="UP000007939"/>
    </source>
</evidence>
<reference evidence="5" key="1">
    <citation type="submission" date="2011-04" db="EMBL/GenBank/DDBJ databases">
        <title>The complete genome of Spirochaeta coccoides DSM 17374.</title>
        <authorList>
            <person name="Lucas S."/>
            <person name="Copeland A."/>
            <person name="Lapidus A."/>
            <person name="Bruce D."/>
            <person name="Goodwin L."/>
            <person name="Pitluck S."/>
            <person name="Peters L."/>
            <person name="Kyrpides N."/>
            <person name="Mavromatis K."/>
            <person name="Pagani I."/>
            <person name="Ivanova N."/>
            <person name="Ovchinnikova G."/>
            <person name="Lu M."/>
            <person name="Detter J.C."/>
            <person name="Tapia R."/>
            <person name="Han C."/>
            <person name="Land M."/>
            <person name="Hauser L."/>
            <person name="Markowitz V."/>
            <person name="Cheng J.-F."/>
            <person name="Hugenholtz P."/>
            <person name="Woyke T."/>
            <person name="Wu D."/>
            <person name="Spring S."/>
            <person name="Schroeder M."/>
            <person name="Brambilla E."/>
            <person name="Klenk H.-P."/>
            <person name="Eisen J.A."/>
        </authorList>
    </citation>
    <scope>NUCLEOTIDE SEQUENCE [LARGE SCALE GENOMIC DNA]</scope>
    <source>
        <strain evidence="5">ATCC BAA-1237 / DSM 17374 / SPN1</strain>
    </source>
</reference>
<accession>F4GKD1</accession>
<dbReference type="GO" id="GO:0050263">
    <property type="term" value="F:ribosylpyrimidine nucleosidase activity"/>
    <property type="evidence" value="ECO:0007669"/>
    <property type="project" value="UniProtKB-EC"/>
</dbReference>
<gene>
    <name evidence="4" type="ordered locus">Spico_1106</name>
</gene>
<proteinExistence type="predicted"/>
<dbReference type="GO" id="GO:0005829">
    <property type="term" value="C:cytosol"/>
    <property type="evidence" value="ECO:0007669"/>
    <property type="project" value="TreeGrafter"/>
</dbReference>
<dbReference type="AlphaFoldDB" id="F4GKD1"/>
<evidence type="ECO:0000313" key="4">
    <source>
        <dbReference type="EMBL" id="AEC02327.1"/>
    </source>
</evidence>
<protein>
    <submittedName>
        <fullName evidence="4">Ribosylpyrimidine nucleosidase</fullName>
        <ecNumber evidence="4">3.2.2.8</ecNumber>
    </submittedName>
</protein>
<dbReference type="EMBL" id="CP002659">
    <property type="protein sequence ID" value="AEC02327.1"/>
    <property type="molecule type" value="Genomic_DNA"/>
</dbReference>
<organism evidence="4 5">
    <name type="scientific">Parasphaerochaeta coccoides (strain ATCC BAA-1237 / DSM 17374 / SPN1)</name>
    <name type="common">Sphaerochaeta coccoides</name>
    <dbReference type="NCBI Taxonomy" id="760011"/>
    <lineage>
        <taxon>Bacteria</taxon>
        <taxon>Pseudomonadati</taxon>
        <taxon>Spirochaetota</taxon>
        <taxon>Spirochaetia</taxon>
        <taxon>Spirochaetales</taxon>
        <taxon>Sphaerochaetaceae</taxon>
        <taxon>Parasphaerochaeta</taxon>
    </lineage>
</organism>
<sequence>MVAGSDGRCNIRTTDKEKTPATDITSTCYTTVMNNMNRIKHRIIMDVDTGHDDAAAIVLAAGSPEIKIEGIVAVGGNQIREKTLANTLNVCQHIGLDVPVFAGQENPLVRKRVNAGYIHGESGLDGPHFAPRTKLAEKERGVDFIIRTVMENPGEITIVALGPLTDIALALILEPRLKDAVRHIVTMGGSMGMGNATPSAEFNIYADPEAAYVVCSSGVPLTMFTLDVTLQVTLDDDMLSHYRKMKTKTSTMFCDSMNAYTEACQRHGFDYPAMHDPCCIAYLVEPEIFTMEKRKIDIELKGELTYGRTVMGFVDPTAGSQVGVTADAPAFWRLLDRAFTRLP</sequence>
<dbReference type="Pfam" id="PF01156">
    <property type="entry name" value="IU_nuc_hydro"/>
    <property type="match status" value="1"/>
</dbReference>
<dbReference type="SUPFAM" id="SSF53590">
    <property type="entry name" value="Nucleoside hydrolase"/>
    <property type="match status" value="1"/>
</dbReference>
<evidence type="ECO:0000256" key="1">
    <source>
        <dbReference type="ARBA" id="ARBA00022801"/>
    </source>
</evidence>
<dbReference type="InterPro" id="IPR001910">
    <property type="entry name" value="Inosine/uridine_hydrolase_dom"/>
</dbReference>
<dbReference type="InterPro" id="IPR023186">
    <property type="entry name" value="IUNH"/>
</dbReference>
<dbReference type="PANTHER" id="PTHR12304:SF4">
    <property type="entry name" value="URIDINE NUCLEOSIDASE"/>
    <property type="match status" value="1"/>
</dbReference>
<dbReference type="STRING" id="760011.Spico_1106"/>
<dbReference type="PANTHER" id="PTHR12304">
    <property type="entry name" value="INOSINE-URIDINE PREFERRING NUCLEOSIDE HYDROLASE"/>
    <property type="match status" value="1"/>
</dbReference>
<reference evidence="4 5" key="2">
    <citation type="journal article" date="2012" name="Stand. Genomic Sci.">
        <title>Complete genome sequence of the termite hindgut bacterium Spirochaeta coccoides type strain (SPN1(T)), reclassification in the genus Sphaerochaeta as Sphaerochaeta coccoides comb. nov. and emendations of the family Spirochaetaceae and the genus Sphaerochaeta.</title>
        <authorList>
            <person name="Abt B."/>
            <person name="Han C."/>
            <person name="Scheuner C."/>
            <person name="Lu M."/>
            <person name="Lapidus A."/>
            <person name="Nolan M."/>
            <person name="Lucas S."/>
            <person name="Hammon N."/>
            <person name="Deshpande S."/>
            <person name="Cheng J.F."/>
            <person name="Tapia R."/>
            <person name="Goodwin L.A."/>
            <person name="Pitluck S."/>
            <person name="Liolios K."/>
            <person name="Pagani I."/>
            <person name="Ivanova N."/>
            <person name="Mavromatis K."/>
            <person name="Mikhailova N."/>
            <person name="Huntemann M."/>
            <person name="Pati A."/>
            <person name="Chen A."/>
            <person name="Palaniappan K."/>
            <person name="Land M."/>
            <person name="Hauser L."/>
            <person name="Brambilla E.M."/>
            <person name="Rohde M."/>
            <person name="Spring S."/>
            <person name="Gronow S."/>
            <person name="Goker M."/>
            <person name="Woyke T."/>
            <person name="Bristow J."/>
            <person name="Eisen J.A."/>
            <person name="Markowitz V."/>
            <person name="Hugenholtz P."/>
            <person name="Kyrpides N.C."/>
            <person name="Klenk H.P."/>
            <person name="Detter J.C."/>
        </authorList>
    </citation>
    <scope>NUCLEOTIDE SEQUENCE [LARGE SCALE GENOMIC DNA]</scope>
    <source>
        <strain evidence="5">ATCC BAA-1237 / DSM 17374 / SPN1</strain>
    </source>
</reference>
<evidence type="ECO:0000259" key="3">
    <source>
        <dbReference type="Pfam" id="PF01156"/>
    </source>
</evidence>
<dbReference type="EC" id="3.2.2.8" evidence="4"/>